<dbReference type="SMART" id="SM00912">
    <property type="entry name" value="Haemagg_act"/>
    <property type="match status" value="1"/>
</dbReference>
<proteinExistence type="predicted"/>
<protein>
    <submittedName>
        <fullName evidence="3">Filamentous haemagglutinin family outer membrane protein</fullName>
    </submittedName>
</protein>
<sequence length="2730" mass="265777">MRHLRHEYRIRLVQRSASKDAAWFAAGKPSKVTRHPLWMRSVAALMATVMYFAPAVFLADATAYAAVIVDPRAPVPFQPTVTQGSTGAGIVNITAPNAQGLSVNQFQSLSVGAPGLVFNNSRMAGTSLIGGPVGANPNLVGRTASMILAQVTSTGAQYRSVLAGPVEVFGAPASLIIANPNGVSIPGGMQVTNASSLTLTTGVPQFVTGPGGVTTDYAGAGALAYDVRSGDIAINGAPGNDGTPGPGIDGTVGNLDLIAQTLSISAPLKADQRVNLIAGNQLVSPTATGAAGTSYGTASNGAANNAAVIQTPGGLAIDASQYGSVTSGQIYIVSTAAGMGVNTQGALAATAGNVTVNTNGDITAGNTFANQNVTLTSAGTTNVFGTGLANQNFTINANGDINATGPVSAGQNVSLNAGGDLNAASVAANGSADLIAGGSMSLGSLSAHDLDIEATNGNLTLGQAITAPGTIRAVAGLDLTVNGSVQGGGTVGLSATRNAAVNGTVTGVGDTSVTGITGTSNISGNVQTNGALTVSSAQGTTLGGIVQAQGPVSVIAQNGSITGQGDVASSQGSVSLDAGQAINLSGSVQVGGSITALAGGDALFGGTLAAPGAISVTTGGDATLGGNATSGSTLTIAAGANASILGTAASVGNMSLTAANGSLSTANNVVTLGTLAASGQQGVNLGGNVYSQGNAQISSGAGSVAVAGALSTPGSITVNAAQDVTVTGLLNSGGDATITATRDANLNVGLDVQGTGNATITVGRDINGSGAVNVANDTTLLAGSNIGISGAIQTGNNLAVTAGNNLAVGATTAVGNETLTATAGSATLASDALSGGDMAIRAAIDVTTPGSVQSLGNLNVNAQGGNLSASGRVSTAGTATLNAGQNLSLAGQTIVSGDATLTGANITTQGLAVGGNLTATAQNSLDTSAGQLNAAFDASAPALSVNGNATLTGANVTTANAVIGGIYSATGTTSIMTGGTAAYQSNATLAGGTVTNVGTQMAAGDLTVSGSTVTNQGALSSLQTAAVNATDLNNSGSIYGTAANLNVTNSTVNAGALLATNTLALTTASLDNSNGLIFAGDVNSPTSPVGDVTVNVNGGNGTFNNTNGQILAQNGLTLNLPNQVIDPSAATMGMLNGGSAFNLSAQSISNTGAWTLPGTAVTVIAAQGMSNTGTINQGAGTLALNGAVSNAGTIAAQDLTITGSLANQTGALVQANDAFTLNGSGTNMGTVQAVNSLTIAGSGYDNSNGITQAGNSSSAAGSGNVNISLSGDLTNAGGMLTATNDLSITANNVVNSGAGADPGVTTTTTTTVDNPGLALALVVGSDKIDEAATWGSGGVKFCCTVYGLGTNQVTLADALSVDGVADPTSINTILGPTAAAWKQFSPPVTNGNTVTFVEIPTVTGTSNTGNSIIQNLWFVQTPDNASQAIATITVVLPTATETTTTTGGTAGGTSVIAAGHNVSINASSLNNQGGKVSAGNDTSVNVQSLNNGGSVYTSTVTDTVDVASIDSFLSQAPSTISLWNTFNGPNGLEGCPFGMAGVCIDPSGIRLAAPGTVTPLSTSSSITVQGAAGQIVAGHDLNLSGGDLVNAGTLAATNDVNISAASFTNQGTSTGTMTTTAGCAAGFSAGCTTLSTTNPNAQTYSYQQINSNVTAGHDIVIAANTVSNTYGNLAAGNSVVIGGAGTTAAAPTQAASVTNTSGAIAAGNDVDINGATLVNTIAAPVQVHQNYGTATPFTGCTSNCEAYIDVQSATPATITANHNVNLTAGSFSNTGSLITALNNVTINATATAGSDNQYLNAYWASDLLHYNTSYVAWGCASNPSLCQTLYGNAYSSSAAQDPAGLPSSVGLPDFVPATIQAGNTLSVNSPTLTNTGNVVGQTVALSGSQLVNGLMDPDVYTPPPVVTGQVISLGPPAVPANVATTVNGSWQVTNANGQAVSVTGSAGLPSNSPIGVQTVGKPLAPLVSQAGAPAGSTVQTIAGQTIPVTYLVNSPASAVTGDLSPAALLAALPANLQPGTTQFYYDPYTQAQQVEQAALQATGKASFYSTTGATDSTGQASISNQDTQALYGAALRYAEQNNVALGTQLSAAQLAQINAPMLWYVEQSVPEPGCTVTGSGACPTVQALMPEVLLPQNYAEVSADGEISGANVALNYANSILNTGSISAQNLTVNTASLTNEERSTNIGTIYNNVDNGVAVTTGTLVQQGGFMSAMNYDLNAQTIDQIGGALQQINSDGSVNQAATSQMLANLKSQLGSNFTQSTVSNNLNTTVISDGGMGLMTVFEMAIIVAMSVVTAGAASAALAGMQVAAADAGMATLAAGGTIVEANAAAGILASSAFAAGGVANAAIAGAMAGLVGSAAGDLMSSGTLNFGDVLKGAAIGGLTAGLTDGITLDDSGIGFSLSGSPDSLASLAGVQSVGNSLVPQAGASTAGSLPEQALALAGEATVQAGVQTAIDGGSFLASLRNSAVSDVAAAGAYAIGNANLEGDFGTGTQQELEYVAAHAALGCAASAAEGTGCVGGAIGGAVSAALSPSFIGLIDPVANPLDSGQLAALAAFATLAGGGLAALAGVNVQGAATAAQNEALNNSSVHIGDGKSETQKELDELRAQQAKEKAALSEATGGQVTDNSAATVPGSSLTAGLGGATNNAPLGLGSTGRAVSNNLQEQLALQQAMSNPAAGVQLPIPLGDSRWPAADGWVKMSQNVNGVEIHYVRNVNSGAVDDFKFK</sequence>
<dbReference type="OrthoDB" id="5666689at2"/>
<dbReference type="InterPro" id="IPR012334">
    <property type="entry name" value="Pectin_lyas_fold"/>
</dbReference>
<evidence type="ECO:0000313" key="4">
    <source>
        <dbReference type="Proteomes" id="UP000187012"/>
    </source>
</evidence>
<dbReference type="NCBIfam" id="TIGR01731">
    <property type="entry name" value="fil_hemag_20aa"/>
    <property type="match status" value="10"/>
</dbReference>
<feature type="domain" description="Filamentous haemagglutinin FhaB/tRNA nuclease CdiA-like TPS" evidence="2">
    <location>
        <begin position="85"/>
        <end position="209"/>
    </location>
</feature>
<keyword evidence="1" id="KW-0812">Transmembrane</keyword>
<dbReference type="SUPFAM" id="SSF51126">
    <property type="entry name" value="Pectin lyase-like"/>
    <property type="match status" value="1"/>
</dbReference>
<dbReference type="InterPro" id="IPR008638">
    <property type="entry name" value="FhaB/CdiA-like_TPS"/>
</dbReference>
<dbReference type="Proteomes" id="UP000187012">
    <property type="component" value="Unassembled WGS sequence"/>
</dbReference>
<dbReference type="RefSeq" id="WP_159444513.1">
    <property type="nucleotide sequence ID" value="NZ_CYGX02000005.1"/>
</dbReference>
<keyword evidence="1" id="KW-1133">Transmembrane helix</keyword>
<evidence type="ECO:0000313" key="3">
    <source>
        <dbReference type="EMBL" id="SIT35568.1"/>
    </source>
</evidence>
<keyword evidence="4" id="KW-1185">Reference proteome</keyword>
<organism evidence="3 4">
    <name type="scientific">Paraburkholderia ribeironis</name>
    <dbReference type="NCBI Taxonomy" id="1247936"/>
    <lineage>
        <taxon>Bacteria</taxon>
        <taxon>Pseudomonadati</taxon>
        <taxon>Pseudomonadota</taxon>
        <taxon>Betaproteobacteria</taxon>
        <taxon>Burkholderiales</taxon>
        <taxon>Burkholderiaceae</taxon>
        <taxon>Paraburkholderia</taxon>
    </lineage>
</organism>
<dbReference type="Pfam" id="PF05860">
    <property type="entry name" value="TPS"/>
    <property type="match status" value="1"/>
</dbReference>
<name>A0A1N7RKC3_9BURK</name>
<evidence type="ECO:0000259" key="2">
    <source>
        <dbReference type="SMART" id="SM00912"/>
    </source>
</evidence>
<dbReference type="InterPro" id="IPR011050">
    <property type="entry name" value="Pectin_lyase_fold/virulence"/>
</dbReference>
<feature type="transmembrane region" description="Helical" evidence="1">
    <location>
        <begin position="37"/>
        <end position="59"/>
    </location>
</feature>
<dbReference type="EMBL" id="CYGX02000005">
    <property type="protein sequence ID" value="SIT35568.1"/>
    <property type="molecule type" value="Genomic_DNA"/>
</dbReference>
<dbReference type="STRING" id="1247936.BN2475_50093"/>
<evidence type="ECO:0000256" key="1">
    <source>
        <dbReference type="SAM" id="Phobius"/>
    </source>
</evidence>
<keyword evidence="1" id="KW-0472">Membrane</keyword>
<reference evidence="3 4" key="1">
    <citation type="submission" date="2016-12" db="EMBL/GenBank/DDBJ databases">
        <authorList>
            <person name="Song W.-J."/>
            <person name="Kurnit D.M."/>
        </authorList>
    </citation>
    <scope>NUCLEOTIDE SEQUENCE [LARGE SCALE GENOMIC DNA]</scope>
    <source>
        <strain evidence="3 4">STM7296</strain>
    </source>
</reference>
<gene>
    <name evidence="3" type="ORF">BN2475_50093</name>
</gene>
<accession>A0A1N7RKC3</accession>
<dbReference type="InterPro" id="IPR010069">
    <property type="entry name" value="CdiA_FHA1_rpt"/>
</dbReference>
<dbReference type="Gene3D" id="2.160.20.10">
    <property type="entry name" value="Single-stranded right-handed beta-helix, Pectin lyase-like"/>
    <property type="match status" value="1"/>
</dbReference>